<dbReference type="KEGG" id="mtw:CQW49_07840"/>
<keyword evidence="2" id="KW-1185">Reference proteome</keyword>
<evidence type="ECO:0000313" key="2">
    <source>
        <dbReference type="Proteomes" id="UP000230709"/>
    </source>
</evidence>
<dbReference type="RefSeq" id="WP_003611074.1">
    <property type="nucleotide sequence ID" value="NZ_ADVE02000001.1"/>
</dbReference>
<reference evidence="2" key="1">
    <citation type="submission" date="2017-10" db="EMBL/GenBank/DDBJ databases">
        <title>Completed PacBio SMRT sequence of Methylosinus trichosporium OB3b reveals presence of a third large plasmid.</title>
        <authorList>
            <person name="Charles T.C."/>
            <person name="Lynch M.D.J."/>
            <person name="Heil J.R."/>
            <person name="Cheng J."/>
        </authorList>
    </citation>
    <scope>NUCLEOTIDE SEQUENCE [LARGE SCALE GENOMIC DNA]</scope>
    <source>
        <strain evidence="2">OB3b</strain>
    </source>
</reference>
<accession>A0A2D2CYL3</accession>
<gene>
    <name evidence="1" type="ORF">CQW49_07840</name>
</gene>
<dbReference type="AlphaFoldDB" id="A0A2D2CYL3"/>
<proteinExistence type="predicted"/>
<dbReference type="STRING" id="595536.GCA_000178815_03583"/>
<evidence type="ECO:0000313" key="1">
    <source>
        <dbReference type="EMBL" id="ATQ67815.1"/>
    </source>
</evidence>
<dbReference type="EMBL" id="CP023737">
    <property type="protein sequence ID" value="ATQ67815.1"/>
    <property type="molecule type" value="Genomic_DNA"/>
</dbReference>
<dbReference type="Proteomes" id="UP000230709">
    <property type="component" value="Chromosome"/>
</dbReference>
<name>A0A2D2CYL3_METT3</name>
<protein>
    <submittedName>
        <fullName evidence="1">Uncharacterized protein</fullName>
    </submittedName>
</protein>
<organism evidence="1 2">
    <name type="scientific">Methylosinus trichosporium (strain ATCC 35070 / NCIMB 11131 / UNIQEM 75 / OB3b)</name>
    <dbReference type="NCBI Taxonomy" id="595536"/>
    <lineage>
        <taxon>Bacteria</taxon>
        <taxon>Pseudomonadati</taxon>
        <taxon>Pseudomonadota</taxon>
        <taxon>Alphaproteobacteria</taxon>
        <taxon>Hyphomicrobiales</taxon>
        <taxon>Methylocystaceae</taxon>
        <taxon>Methylosinus</taxon>
    </lineage>
</organism>
<sequence length="252" mass="26752">MVGLTSFAVGLAATRALRGRTMAENRVHFEPNVAIAVTAPTLCVYVAGGETEVEGRALLDASGSRVRFELLLPPVVVLATGQQEAQLDMNASAALAFALFWRQCLIALQSDQNVWSGLWRSFVPRIHSLVAGADLIELEKGQKIPARIVELVIEPLSEPSIGVEPQGVWAEMLAAMRAETGELSVLADLLQSAITGVVALADWRSDLARLGITFALGEALGVGPAEHDIGPSFDGPTIVEEFADATLTEPQS</sequence>